<dbReference type="AlphaFoldDB" id="A0AA35KTD0"/>
<protein>
    <submittedName>
        <fullName evidence="1">Uncharacterized protein</fullName>
    </submittedName>
</protein>
<reference evidence="1" key="1">
    <citation type="submission" date="2022-12" db="EMBL/GenBank/DDBJ databases">
        <authorList>
            <person name="Alioto T."/>
            <person name="Alioto T."/>
            <person name="Gomez Garrido J."/>
        </authorList>
    </citation>
    <scope>NUCLEOTIDE SEQUENCE</scope>
</reference>
<gene>
    <name evidence="1" type="ORF">PODLI_1B035785</name>
</gene>
<proteinExistence type="predicted"/>
<name>A0AA35KTD0_9SAUR</name>
<keyword evidence="2" id="KW-1185">Reference proteome</keyword>
<organism evidence="1 2">
    <name type="scientific">Podarcis lilfordi</name>
    <name type="common">Lilford's wall lizard</name>
    <dbReference type="NCBI Taxonomy" id="74358"/>
    <lineage>
        <taxon>Eukaryota</taxon>
        <taxon>Metazoa</taxon>
        <taxon>Chordata</taxon>
        <taxon>Craniata</taxon>
        <taxon>Vertebrata</taxon>
        <taxon>Euteleostomi</taxon>
        <taxon>Lepidosauria</taxon>
        <taxon>Squamata</taxon>
        <taxon>Bifurcata</taxon>
        <taxon>Unidentata</taxon>
        <taxon>Episquamata</taxon>
        <taxon>Laterata</taxon>
        <taxon>Lacertibaenia</taxon>
        <taxon>Lacertidae</taxon>
        <taxon>Podarcis</taxon>
    </lineage>
</organism>
<accession>A0AA35KTD0</accession>
<sequence length="55" mass="6173">MSRLLPLTKESLVAGDSFPLEQRALEVVCVRKSSPLEVKTWGSKVLPSRWGYTLI</sequence>
<evidence type="ECO:0000313" key="2">
    <source>
        <dbReference type="Proteomes" id="UP001178461"/>
    </source>
</evidence>
<evidence type="ECO:0000313" key="1">
    <source>
        <dbReference type="EMBL" id="CAI5783119.1"/>
    </source>
</evidence>
<dbReference type="Proteomes" id="UP001178461">
    <property type="component" value="Chromosome 8"/>
</dbReference>
<dbReference type="EMBL" id="OX395133">
    <property type="protein sequence ID" value="CAI5783119.1"/>
    <property type="molecule type" value="Genomic_DNA"/>
</dbReference>